<evidence type="ECO:0000313" key="1">
    <source>
        <dbReference type="EMBL" id="CAL0331462.1"/>
    </source>
</evidence>
<comment type="caution">
    <text evidence="1">The sequence shown here is derived from an EMBL/GenBank/DDBJ whole genome shotgun (WGS) entry which is preliminary data.</text>
</comment>
<dbReference type="Proteomes" id="UP001497480">
    <property type="component" value="Unassembled WGS sequence"/>
</dbReference>
<dbReference type="AlphaFoldDB" id="A0AAV1YBU9"/>
<gene>
    <name evidence="1" type="ORF">LLUT_LOCUS32522</name>
</gene>
<accession>A0AAV1YBU9</accession>
<reference evidence="1 2" key="1">
    <citation type="submission" date="2024-03" db="EMBL/GenBank/DDBJ databases">
        <authorList>
            <person name="Martinez-Hernandez J."/>
        </authorList>
    </citation>
    <scope>NUCLEOTIDE SEQUENCE [LARGE SCALE GENOMIC DNA]</scope>
</reference>
<name>A0AAV1YBU9_LUPLU</name>
<sequence length="84" mass="9868">MKNHLFVMERDAHATTEDDELFDDADLKFPRLKLEPQKLKIYITYVDYCFAQLYKIFTTSFLSSSIEYGHFATCFVQTRLTGIS</sequence>
<organism evidence="1 2">
    <name type="scientific">Lupinus luteus</name>
    <name type="common">European yellow lupine</name>
    <dbReference type="NCBI Taxonomy" id="3873"/>
    <lineage>
        <taxon>Eukaryota</taxon>
        <taxon>Viridiplantae</taxon>
        <taxon>Streptophyta</taxon>
        <taxon>Embryophyta</taxon>
        <taxon>Tracheophyta</taxon>
        <taxon>Spermatophyta</taxon>
        <taxon>Magnoliopsida</taxon>
        <taxon>eudicotyledons</taxon>
        <taxon>Gunneridae</taxon>
        <taxon>Pentapetalae</taxon>
        <taxon>rosids</taxon>
        <taxon>fabids</taxon>
        <taxon>Fabales</taxon>
        <taxon>Fabaceae</taxon>
        <taxon>Papilionoideae</taxon>
        <taxon>50 kb inversion clade</taxon>
        <taxon>genistoids sensu lato</taxon>
        <taxon>core genistoids</taxon>
        <taxon>Genisteae</taxon>
        <taxon>Lupinus</taxon>
    </lineage>
</organism>
<evidence type="ECO:0000313" key="2">
    <source>
        <dbReference type="Proteomes" id="UP001497480"/>
    </source>
</evidence>
<dbReference type="EMBL" id="CAXHTB010000023">
    <property type="protein sequence ID" value="CAL0331462.1"/>
    <property type="molecule type" value="Genomic_DNA"/>
</dbReference>
<keyword evidence="2" id="KW-1185">Reference proteome</keyword>
<protein>
    <submittedName>
        <fullName evidence="1">Uncharacterized protein</fullName>
    </submittedName>
</protein>
<proteinExistence type="predicted"/>